<feature type="domain" description="Rit1 N-terminal" evidence="2">
    <location>
        <begin position="25"/>
        <end position="281"/>
    </location>
</feature>
<dbReference type="PANTHER" id="PTHR31811:SF0">
    <property type="entry name" value="TRNA A64-2'-O-RIBOSYLPHOSPHATE TRANSFERASE"/>
    <property type="match status" value="1"/>
</dbReference>
<dbReference type="Pfam" id="PF17184">
    <property type="entry name" value="Rit1_C"/>
    <property type="match status" value="1"/>
</dbReference>
<dbReference type="InterPro" id="IPR007306">
    <property type="entry name" value="Rit1"/>
</dbReference>
<dbReference type="GO" id="GO:0005737">
    <property type="term" value="C:cytoplasm"/>
    <property type="evidence" value="ECO:0007669"/>
    <property type="project" value="TreeGrafter"/>
</dbReference>
<name>A0A4S8QNJ8_9HELO</name>
<sequence>MPLTVADIVFNEQANHNFSKTLGEIKRSTLSIHNRLRSILEDAEFAQSVANAYNRPLIANERCGSWYIDPGKKGGSAYFKSTDGHTGVWKFSSRRLNLHLLETIGKYDGCIIVDSTRRGKRMPDALSKTIPIWCCVLNRIFFPDIPTAHKLYAPPQVVSDSEQAQMANLIPQFVQAFQTLNLPIDSFREKIHKPIRPIWVTPESQISETSDIFEDFHPVVCCTVSRRVSGGEISEGGYIQGAGDDTENWAHGLTPPIFWTNQEILFETSEEDLPGLIGTLVHQTSSSLRSNDKLRIVKPTSCLSISTIDALPPPDTNTSTCTIVLLPKVTPKDTWHTSPTRLDIGLGAKKVGSKNLRAALPTISSFFLKYLNTSPAKQSPDPSIQIIIACESGQDLSIGVALALLCLYFADNGDLKVASGEEEKEKEDALVNKDFIRQRLTWISTSMPDANPSRATLQSVNSFLMSY</sequence>
<dbReference type="Proteomes" id="UP000308671">
    <property type="component" value="Unassembled WGS sequence"/>
</dbReference>
<evidence type="ECO:0000313" key="3">
    <source>
        <dbReference type="EMBL" id="THV46250.1"/>
    </source>
</evidence>
<evidence type="ECO:0008006" key="5">
    <source>
        <dbReference type="Google" id="ProtNLM"/>
    </source>
</evidence>
<reference evidence="3 4" key="1">
    <citation type="submission" date="2017-12" db="EMBL/GenBank/DDBJ databases">
        <title>Comparative genomics of Botrytis spp.</title>
        <authorList>
            <person name="Valero-Jimenez C.A."/>
            <person name="Tapia P."/>
            <person name="Veloso J."/>
            <person name="Silva-Moreno E."/>
            <person name="Staats M."/>
            <person name="Valdes J.H."/>
            <person name="Van Kan J.A.L."/>
        </authorList>
    </citation>
    <scope>NUCLEOTIDE SEQUENCE [LARGE SCALE GENOMIC DNA]</scope>
    <source>
        <strain evidence="3 4">MUCL435</strain>
    </source>
</reference>
<feature type="domain" description="Rit1 DUSP-like" evidence="1">
    <location>
        <begin position="341"/>
        <end position="464"/>
    </location>
</feature>
<keyword evidence="4" id="KW-1185">Reference proteome</keyword>
<evidence type="ECO:0000313" key="4">
    <source>
        <dbReference type="Proteomes" id="UP000308671"/>
    </source>
</evidence>
<dbReference type="PIRSF" id="PIRSF007747">
    <property type="entry name" value="Ribosyl_Ptfrase"/>
    <property type="match status" value="1"/>
</dbReference>
<evidence type="ECO:0000259" key="1">
    <source>
        <dbReference type="Pfam" id="PF04179"/>
    </source>
</evidence>
<comment type="caution">
    <text evidence="3">The sequence shown here is derived from an EMBL/GenBank/DDBJ whole genome shotgun (WGS) entry which is preliminary data.</text>
</comment>
<dbReference type="AlphaFoldDB" id="A0A4S8QNJ8"/>
<dbReference type="InterPro" id="IPR033449">
    <property type="entry name" value="Rit1_N"/>
</dbReference>
<accession>A0A4S8QNJ8</accession>
<evidence type="ECO:0000259" key="2">
    <source>
        <dbReference type="Pfam" id="PF17184"/>
    </source>
</evidence>
<gene>
    <name evidence="3" type="ORF">BGAL_0402g00090</name>
</gene>
<dbReference type="PANTHER" id="PTHR31811">
    <property type="entry name" value="TRNA A64-2'-O-RIBOSYLPHOSPHATE TRANSFERASE"/>
    <property type="match status" value="1"/>
</dbReference>
<dbReference type="EMBL" id="PQXL01000402">
    <property type="protein sequence ID" value="THV46250.1"/>
    <property type="molecule type" value="Genomic_DNA"/>
</dbReference>
<protein>
    <recommendedName>
        <fullName evidence="5">Initiator tRNA phosphoribosyl transferase</fullName>
    </recommendedName>
</protein>
<organism evidence="3 4">
    <name type="scientific">Botrytis galanthina</name>
    <dbReference type="NCBI Taxonomy" id="278940"/>
    <lineage>
        <taxon>Eukaryota</taxon>
        <taxon>Fungi</taxon>
        <taxon>Dikarya</taxon>
        <taxon>Ascomycota</taxon>
        <taxon>Pezizomycotina</taxon>
        <taxon>Leotiomycetes</taxon>
        <taxon>Helotiales</taxon>
        <taxon>Sclerotiniaceae</taxon>
        <taxon>Botrytis</taxon>
    </lineage>
</organism>
<proteinExistence type="predicted"/>
<dbReference type="GO" id="GO:0043399">
    <property type="term" value="F:tRNA adenosine(64)-2'-O-ribosylphosphate transferase activity"/>
    <property type="evidence" value="ECO:0007669"/>
    <property type="project" value="InterPro"/>
</dbReference>
<dbReference type="Pfam" id="PF04179">
    <property type="entry name" value="Init_tRNA_PT"/>
    <property type="match status" value="1"/>
</dbReference>
<dbReference type="GO" id="GO:0019988">
    <property type="term" value="P:charged-tRNA amino acid modification"/>
    <property type="evidence" value="ECO:0007669"/>
    <property type="project" value="InterPro"/>
</dbReference>
<dbReference type="OrthoDB" id="45256at2759"/>
<dbReference type="InterPro" id="IPR033421">
    <property type="entry name" value="Rit1_DUSP-like"/>
</dbReference>